<dbReference type="Proteomes" id="UP000077202">
    <property type="component" value="Unassembled WGS sequence"/>
</dbReference>
<feature type="region of interest" description="Disordered" evidence="1">
    <location>
        <begin position="250"/>
        <end position="274"/>
    </location>
</feature>
<dbReference type="AlphaFoldDB" id="A0A176WJ94"/>
<dbReference type="PANTHER" id="PTHR35761">
    <property type="entry name" value="ATR INTERACTING PROTEIN"/>
    <property type="match status" value="1"/>
</dbReference>
<reference evidence="2" key="1">
    <citation type="submission" date="2016-03" db="EMBL/GenBank/DDBJ databases">
        <title>Mechanisms controlling the formation of the plant cell surface in tip-growing cells are functionally conserved among land plants.</title>
        <authorList>
            <person name="Honkanen S."/>
            <person name="Jones V.A."/>
            <person name="Morieri G."/>
            <person name="Champion C."/>
            <person name="Hetherington A.J."/>
            <person name="Kelly S."/>
            <person name="Saint-Marcoux D."/>
            <person name="Proust H."/>
            <person name="Prescott H."/>
            <person name="Dolan L."/>
        </authorList>
    </citation>
    <scope>NUCLEOTIDE SEQUENCE [LARGE SCALE GENOMIC DNA]</scope>
    <source>
        <tissue evidence="2">Whole gametophyte</tissue>
    </source>
</reference>
<evidence type="ECO:0000313" key="3">
    <source>
        <dbReference type="Proteomes" id="UP000077202"/>
    </source>
</evidence>
<sequence length="1182" mass="129347">MSGEDDDDEIWNSDNFIATIEVFLQKAEQESAVKHGTQSVVPSASSSIPATSVSTYSNGPFSKFGPSSADSKLPYGSSVFRGGVSGRMGDFPAIGPEHRVDESAGRPLMLQPLNYRNPWASSDVKAVHTSQQSKGLVEIHTDNLQLAMVENESQALMDMLVEKDGAISLLRTRLREAEQQVDELRRKGTSHTALQPAISQQRELERLSSQLLFKEHEMSELQRLRLEEEKKLKDALGEATVLRRELEHLKQSRLTGTDGPKRSRDEGSSPLDLNVERHATITSRPHGSVEKNIRPSEQQLDPWTSPWVPERTVNIAQRKASHGGHEKNVAGLSNRHPVGDLSPAVATLKRRTAENGCVSSSKSETNDCKEPKAIEAPGQSREPEAALSELSYSLQQIWGFKGAKNDGKDLVGKIYAACAHDLYTLLSNGDDNKAVDCKSSDRRKSESLTLSEKFYSAVAKVTSGAAHPEIILGPLLEFCNLDNAKLLGSALRVLHCILQHDVTCRKRLMWRRKRSHDAGSPLLPDSHLEGKDSGEEAKCGFRVVSKTLANGESKQLPVFFSPRIILQTKEPEVSGSGKGNALDKLKRHAGTDFPLEKDRKQLQELQTGQEDREEQGFVEGVAATKDPSAKVAGDPCSHNQSTALQELEHGLGGVRGTKSINEELDPFLKWMLHLALASTSAVVRMEAVAIIGVLVVHSEPLVGRLLYGPLLSHEGLELLLKESAGVEIQLQAVRIVHHLLHCPALYRKFCYGTTEEQSNSKPENYIDPKMVMEESTVVEGNNLGNSSDHKVDAHVAGKGLIPRPSAGLMKRKLLAGLADCLKFTGISPQGYALRRNVMRLITFIASCGDAGVAFLTQPVASRKTGADEPSRTCRDDQKTDGMALGDSASGQHIAGDVSGLKGLDPRGRMNSGTDDVEAGLAENREDLETVINFPEKLVTLLGAELEIRDEEETDASLVEERACLIREVATLLSCLASHPVQSGVVLGFLTSSQKIARLTLSVVNDIVNRKPFRASATGQNQRRKCLHGISEDIGRQSTIEVFHASIGMDGDLKHGYPRAESYVPGTRSAWQPSVSCKRTIGVHPEHKERKCQDERSNQEARTRQNRGDKVGSEDGRIEREPSGATGGKLSAMSKRWEVEVVAHSRMAVNDVQVEYANVVANMQFRIDASAHTSTRSEIWSRA</sequence>
<organism evidence="2 3">
    <name type="scientific">Marchantia polymorpha subsp. ruderalis</name>
    <dbReference type="NCBI Taxonomy" id="1480154"/>
    <lineage>
        <taxon>Eukaryota</taxon>
        <taxon>Viridiplantae</taxon>
        <taxon>Streptophyta</taxon>
        <taxon>Embryophyta</taxon>
        <taxon>Marchantiophyta</taxon>
        <taxon>Marchantiopsida</taxon>
        <taxon>Marchantiidae</taxon>
        <taxon>Marchantiales</taxon>
        <taxon>Marchantiaceae</taxon>
        <taxon>Marchantia</taxon>
    </lineage>
</organism>
<dbReference type="GO" id="GO:0006974">
    <property type="term" value="P:DNA damage response"/>
    <property type="evidence" value="ECO:0007669"/>
    <property type="project" value="InterPro"/>
</dbReference>
<feature type="region of interest" description="Disordered" evidence="1">
    <location>
        <begin position="320"/>
        <end position="340"/>
    </location>
</feature>
<feature type="region of interest" description="Disordered" evidence="1">
    <location>
        <begin position="1080"/>
        <end position="1130"/>
    </location>
</feature>
<evidence type="ECO:0000256" key="1">
    <source>
        <dbReference type="SAM" id="MobiDB-lite"/>
    </source>
</evidence>
<accession>A0A176WJ94</accession>
<dbReference type="PANTHER" id="PTHR35761:SF1">
    <property type="entry name" value="PROTEIN SENSITIVE TO UV 2"/>
    <property type="match status" value="1"/>
</dbReference>
<feature type="compositionally biased region" description="Basic and acidic residues" evidence="1">
    <location>
        <begin position="1083"/>
        <end position="1121"/>
    </location>
</feature>
<dbReference type="InterPro" id="IPR044952">
    <property type="entry name" value="SUV2"/>
</dbReference>
<dbReference type="EMBL" id="LVLJ01000834">
    <property type="protein sequence ID" value="OAE32422.1"/>
    <property type="molecule type" value="Genomic_DNA"/>
</dbReference>
<evidence type="ECO:0000313" key="2">
    <source>
        <dbReference type="EMBL" id="OAE32422.1"/>
    </source>
</evidence>
<gene>
    <name evidence="2" type="ORF">AXG93_1772s1040</name>
</gene>
<comment type="caution">
    <text evidence="2">The sequence shown here is derived from an EMBL/GenBank/DDBJ whole genome shotgun (WGS) entry which is preliminary data.</text>
</comment>
<feature type="region of interest" description="Disordered" evidence="1">
    <location>
        <begin position="352"/>
        <end position="382"/>
    </location>
</feature>
<feature type="region of interest" description="Disordered" evidence="1">
    <location>
        <begin position="863"/>
        <end position="914"/>
    </location>
</feature>
<name>A0A176WJ94_MARPO</name>
<feature type="compositionally biased region" description="Basic and acidic residues" evidence="1">
    <location>
        <begin position="364"/>
        <end position="373"/>
    </location>
</feature>
<proteinExistence type="predicted"/>
<keyword evidence="3" id="KW-1185">Reference proteome</keyword>
<protein>
    <submittedName>
        <fullName evidence="2">Uncharacterized protein</fullName>
    </submittedName>
</protein>
<feature type="compositionally biased region" description="Basic and acidic residues" evidence="1">
    <location>
        <begin position="864"/>
        <end position="879"/>
    </location>
</feature>